<dbReference type="Proteomes" id="UP000474024">
    <property type="component" value="Unassembled WGS sequence"/>
</dbReference>
<keyword evidence="2" id="KW-1185">Reference proteome</keyword>
<reference evidence="1 2" key="1">
    <citation type="submission" date="2019-08" db="EMBL/GenBank/DDBJ databases">
        <title>In-depth cultivation of the pig gut microbiome towards novel bacterial diversity and tailored functional studies.</title>
        <authorList>
            <person name="Wylensek D."/>
            <person name="Hitch T.C.A."/>
            <person name="Clavel T."/>
        </authorList>
    </citation>
    <scope>NUCLEOTIDE SEQUENCE [LARGE SCALE GENOMIC DNA]</scope>
    <source>
        <strain evidence="1 2">MUC/MUC-530-WT-4D</strain>
    </source>
</reference>
<name>A0A6L5YSM4_9FIRM</name>
<accession>A0A6L5YSM4</accession>
<evidence type="ECO:0000313" key="1">
    <source>
        <dbReference type="EMBL" id="MST75177.1"/>
    </source>
</evidence>
<evidence type="ECO:0000313" key="2">
    <source>
        <dbReference type="Proteomes" id="UP000474024"/>
    </source>
</evidence>
<protein>
    <submittedName>
        <fullName evidence="1">Uncharacterized protein</fullName>
    </submittedName>
</protein>
<dbReference type="AlphaFoldDB" id="A0A6L5YSM4"/>
<comment type="caution">
    <text evidence="1">The sequence shown here is derived from an EMBL/GenBank/DDBJ whole genome shotgun (WGS) entry which is preliminary data.</text>
</comment>
<gene>
    <name evidence="1" type="ORF">FYJ75_09070</name>
</gene>
<organism evidence="1 2">
    <name type="scientific">Roseburia porci</name>
    <dbReference type="NCBI Taxonomy" id="2605790"/>
    <lineage>
        <taxon>Bacteria</taxon>
        <taxon>Bacillati</taxon>
        <taxon>Bacillota</taxon>
        <taxon>Clostridia</taxon>
        <taxon>Lachnospirales</taxon>
        <taxon>Lachnospiraceae</taxon>
        <taxon>Roseburia</taxon>
    </lineage>
</organism>
<proteinExistence type="predicted"/>
<dbReference type="EMBL" id="VUNI01000014">
    <property type="protein sequence ID" value="MST75177.1"/>
    <property type="molecule type" value="Genomic_DNA"/>
</dbReference>
<sequence>MTNIYDQLLVEYKPVNHQGAVIWLRDDPTDTSGYRFLFIREVSDYNHTNRKDGGLQIPYILPQKAGIL</sequence>
<dbReference type="RefSeq" id="WP_154430136.1">
    <property type="nucleotide sequence ID" value="NZ_VUNI01000014.1"/>
</dbReference>